<keyword evidence="4" id="KW-0418">Kinase</keyword>
<sequence length="545" mass="62709">MTTFAGEYRLSRKLRDNSKNVEKMLWVVHKPSDRNKQFVLKSSVNQQTSKEEYEIMKKLDHKNIVKVFDEVFFDFNGCKYSGIVMEYLLKGDLESFLAEEKERNADYWDETDALRLITQLISGLSYLHQHQIIHRDLKPSNIFLCDNNRLAIGDFGISDSLETTRMTRIIGTDHYLPPEALEDFETEQLTFARDVWACGIVIFMISYFTHPFVENNRMRTLMNICEVKILPHPRSFSKCDALIKLCLQKEVEKRVGNACILAKNQNIESLIYQYDFGIPPSEFSFSEGLTSIVQSVNSKLIEDLKDLQMSSNDAIKNKDQFILKLEAEKEQLKKKLSEEEIKNKTITKNLNVKTQALSNSKRANQEKTKALKASKSEIAELNSQIDDLKNASIFTVAGQRKGLGFYFGDDGESIRSPINLNAAYHATFVIDALETGLRKINLKFYYEFSVNFTYKNWTIRSPAFEKIGDKHDFSRPWKLAISNPGRKIKYRATAENIRIKTGKAITKVENIESGTIKNIHGEEEVVEAPIASIVGFMRWNIEFLE</sequence>
<dbReference type="EC" id="2.7.11.1" evidence="1"/>
<evidence type="ECO:0000256" key="3">
    <source>
        <dbReference type="ARBA" id="ARBA00022741"/>
    </source>
</evidence>
<organism evidence="8 9">
    <name type="scientific">Oikopleura dioica</name>
    <name type="common">Tunicate</name>
    <dbReference type="NCBI Taxonomy" id="34765"/>
    <lineage>
        <taxon>Eukaryota</taxon>
        <taxon>Metazoa</taxon>
        <taxon>Chordata</taxon>
        <taxon>Tunicata</taxon>
        <taxon>Appendicularia</taxon>
        <taxon>Copelata</taxon>
        <taxon>Oikopleuridae</taxon>
        <taxon>Oikopleura</taxon>
    </lineage>
</organism>
<dbReference type="PANTHER" id="PTHR43671:SF13">
    <property type="entry name" value="SERINE_THREONINE-PROTEIN KINASE NEK2"/>
    <property type="match status" value="1"/>
</dbReference>
<evidence type="ECO:0000256" key="5">
    <source>
        <dbReference type="ARBA" id="ARBA00022840"/>
    </source>
</evidence>
<dbReference type="InterPro" id="IPR011009">
    <property type="entry name" value="Kinase-like_dom_sf"/>
</dbReference>
<evidence type="ECO:0000256" key="6">
    <source>
        <dbReference type="SAM" id="Coils"/>
    </source>
</evidence>
<evidence type="ECO:0000313" key="8">
    <source>
        <dbReference type="EMBL" id="CAG5094491.1"/>
    </source>
</evidence>
<evidence type="ECO:0000256" key="4">
    <source>
        <dbReference type="ARBA" id="ARBA00022777"/>
    </source>
</evidence>
<dbReference type="InterPro" id="IPR008271">
    <property type="entry name" value="Ser/Thr_kinase_AS"/>
</dbReference>
<keyword evidence="9" id="KW-1185">Reference proteome</keyword>
<evidence type="ECO:0000313" key="9">
    <source>
        <dbReference type="Proteomes" id="UP001158576"/>
    </source>
</evidence>
<evidence type="ECO:0000256" key="2">
    <source>
        <dbReference type="ARBA" id="ARBA00022679"/>
    </source>
</evidence>
<protein>
    <recommendedName>
        <fullName evidence="1">non-specific serine/threonine protein kinase</fullName>
        <ecNumber evidence="1">2.7.11.1</ecNumber>
    </recommendedName>
</protein>
<dbReference type="Proteomes" id="UP001158576">
    <property type="component" value="Chromosome XSR"/>
</dbReference>
<feature type="domain" description="Protein kinase" evidence="7">
    <location>
        <begin position="1"/>
        <end position="267"/>
    </location>
</feature>
<keyword evidence="2" id="KW-0808">Transferase</keyword>
<dbReference type="PROSITE" id="PS00108">
    <property type="entry name" value="PROTEIN_KINASE_ST"/>
    <property type="match status" value="1"/>
</dbReference>
<dbReference type="PROSITE" id="PS50011">
    <property type="entry name" value="PROTEIN_KINASE_DOM"/>
    <property type="match status" value="1"/>
</dbReference>
<dbReference type="EMBL" id="OU015569">
    <property type="protein sequence ID" value="CAG5094491.1"/>
    <property type="molecule type" value="Genomic_DNA"/>
</dbReference>
<keyword evidence="3" id="KW-0547">Nucleotide-binding</keyword>
<name>A0ABN7S7D1_OIKDI</name>
<evidence type="ECO:0000259" key="7">
    <source>
        <dbReference type="PROSITE" id="PS50011"/>
    </source>
</evidence>
<dbReference type="SUPFAM" id="SSF56112">
    <property type="entry name" value="Protein kinase-like (PK-like)"/>
    <property type="match status" value="1"/>
</dbReference>
<reference evidence="8 9" key="1">
    <citation type="submission" date="2021-04" db="EMBL/GenBank/DDBJ databases">
        <authorList>
            <person name="Bliznina A."/>
        </authorList>
    </citation>
    <scope>NUCLEOTIDE SEQUENCE [LARGE SCALE GENOMIC DNA]</scope>
</reference>
<dbReference type="PANTHER" id="PTHR43671">
    <property type="entry name" value="SERINE/THREONINE-PROTEIN KINASE NEK"/>
    <property type="match status" value="1"/>
</dbReference>
<accession>A0ABN7S7D1</accession>
<feature type="coiled-coil region" evidence="6">
    <location>
        <begin position="315"/>
        <end position="391"/>
    </location>
</feature>
<dbReference type="SMART" id="SM00220">
    <property type="entry name" value="S_TKc"/>
    <property type="match status" value="1"/>
</dbReference>
<dbReference type="Pfam" id="PF00069">
    <property type="entry name" value="Pkinase"/>
    <property type="match status" value="1"/>
</dbReference>
<proteinExistence type="predicted"/>
<dbReference type="InterPro" id="IPR050660">
    <property type="entry name" value="NEK_Ser/Thr_kinase"/>
</dbReference>
<gene>
    <name evidence="8" type="ORF">OKIOD_LOCUS5163</name>
</gene>
<dbReference type="InterPro" id="IPR000719">
    <property type="entry name" value="Prot_kinase_dom"/>
</dbReference>
<evidence type="ECO:0000256" key="1">
    <source>
        <dbReference type="ARBA" id="ARBA00012513"/>
    </source>
</evidence>
<dbReference type="Gene3D" id="1.10.510.10">
    <property type="entry name" value="Transferase(Phosphotransferase) domain 1"/>
    <property type="match status" value="1"/>
</dbReference>
<keyword evidence="5" id="KW-0067">ATP-binding</keyword>
<keyword evidence="6" id="KW-0175">Coiled coil</keyword>